<name>A0ABP9D422_9BACT</name>
<feature type="domain" description="DUF3857" evidence="2">
    <location>
        <begin position="65"/>
        <end position="217"/>
    </location>
</feature>
<accession>A0ABP9D422</accession>
<organism evidence="3 4">
    <name type="scientific">Algivirga pacifica</name>
    <dbReference type="NCBI Taxonomy" id="1162670"/>
    <lineage>
        <taxon>Bacteria</taxon>
        <taxon>Pseudomonadati</taxon>
        <taxon>Bacteroidota</taxon>
        <taxon>Cytophagia</taxon>
        <taxon>Cytophagales</taxon>
        <taxon>Flammeovirgaceae</taxon>
        <taxon>Algivirga</taxon>
    </lineage>
</organism>
<evidence type="ECO:0000259" key="1">
    <source>
        <dbReference type="Pfam" id="PF01841"/>
    </source>
</evidence>
<dbReference type="RefSeq" id="WP_345369649.1">
    <property type="nucleotide sequence ID" value="NZ_BAABJX010000017.1"/>
</dbReference>
<comment type="caution">
    <text evidence="3">The sequence shown here is derived from an EMBL/GenBank/DDBJ whole genome shotgun (WGS) entry which is preliminary data.</text>
</comment>
<gene>
    <name evidence="3" type="ORF">GCM10023331_09540</name>
</gene>
<dbReference type="Pfam" id="PF12969">
    <property type="entry name" value="DUF3857"/>
    <property type="match status" value="1"/>
</dbReference>
<evidence type="ECO:0000313" key="4">
    <source>
        <dbReference type="Proteomes" id="UP001500298"/>
    </source>
</evidence>
<dbReference type="SUPFAM" id="SSF54001">
    <property type="entry name" value="Cysteine proteinases"/>
    <property type="match status" value="1"/>
</dbReference>
<evidence type="ECO:0000259" key="2">
    <source>
        <dbReference type="Pfam" id="PF12969"/>
    </source>
</evidence>
<dbReference type="EMBL" id="BAABJX010000017">
    <property type="protein sequence ID" value="GAA4826913.1"/>
    <property type="molecule type" value="Genomic_DNA"/>
</dbReference>
<proteinExistence type="predicted"/>
<dbReference type="InterPro" id="IPR038765">
    <property type="entry name" value="Papain-like_cys_pep_sf"/>
</dbReference>
<dbReference type="InterPro" id="IPR002931">
    <property type="entry name" value="Transglutaminase-like"/>
</dbReference>
<dbReference type="Gene3D" id="3.10.620.30">
    <property type="match status" value="1"/>
</dbReference>
<reference evidence="4" key="1">
    <citation type="journal article" date="2019" name="Int. J. Syst. Evol. Microbiol.">
        <title>The Global Catalogue of Microorganisms (GCM) 10K type strain sequencing project: providing services to taxonomists for standard genome sequencing and annotation.</title>
        <authorList>
            <consortium name="The Broad Institute Genomics Platform"/>
            <consortium name="The Broad Institute Genome Sequencing Center for Infectious Disease"/>
            <person name="Wu L."/>
            <person name="Ma J."/>
        </authorList>
    </citation>
    <scope>NUCLEOTIDE SEQUENCE [LARGE SCALE GENOMIC DNA]</scope>
    <source>
        <strain evidence="4">JCM 18326</strain>
    </source>
</reference>
<sequence>MNYIQRGLLTLVGVFSLITHSMADSGDKPQYAVSKIDPELKKGKYSVVRVDEMELDVITPTKALFKTHYVITIFNKKAEDLAEHAFTYDNETVLSFAEARVYDQNGDLLDRIKAKDMKDEGTYRHTSLFDDNRRKVVDLKRTTYPYTVEFVEEKVLHSTMFLPSWVGFSDRKMGVESSIYKVTAPAGVLKYKQNEMAPEPVISKQEGKETYVWKLEQEEGIRKFEKRYPIAEQLPSVTLAANVFAMDGHQGDYTSWKTFGKWIWGLNKGQDVVPEELKYTIHSVTDTLQTSREKAKAVYEFVQQNTHYVNLSLGIGGFKPFSVEQVYRTGYGDCKALTNYTYSLLKEVGVPSVYTLVRAGRDANPIDTTFVASQFNHVILSVPLDKDTVFLECTSQDVPFGFIGGFTDDRDVLFITEEGGELGRTKRYTQEENVWSSKMEVLLDEEGVARSTYWLNATGMMYDNFYFMLGVKEREKQIKFINRLLEVKSMEIGEIEMEEERDVIPTFHLKTDFESRLMVEKSVGRFFITPNQVNALTSTPKKAKNRKNPFYQYNEDIEVDTVVWQLPEGYSLENKPADIQLKCPMGTFEATYNVEGSQLTYTRKLALQKGVYAPELYNEYVEFLRSVKKADREKVTFHKQEEDSPKKDL</sequence>
<dbReference type="Pfam" id="PF01841">
    <property type="entry name" value="Transglut_core"/>
    <property type="match status" value="1"/>
</dbReference>
<evidence type="ECO:0000313" key="3">
    <source>
        <dbReference type="EMBL" id="GAA4826913.1"/>
    </source>
</evidence>
<keyword evidence="4" id="KW-1185">Reference proteome</keyword>
<dbReference type="Gene3D" id="2.60.40.3140">
    <property type="match status" value="1"/>
</dbReference>
<protein>
    <recommendedName>
        <fullName evidence="5">DUF3857 domain-containing protein</fullName>
    </recommendedName>
</protein>
<evidence type="ECO:0008006" key="5">
    <source>
        <dbReference type="Google" id="ProtNLM"/>
    </source>
</evidence>
<dbReference type="Gene3D" id="2.60.120.1130">
    <property type="match status" value="1"/>
</dbReference>
<feature type="domain" description="Transglutaminase-like" evidence="1">
    <location>
        <begin position="282"/>
        <end position="379"/>
    </location>
</feature>
<dbReference type="Proteomes" id="UP001500298">
    <property type="component" value="Unassembled WGS sequence"/>
</dbReference>
<dbReference type="InterPro" id="IPR024618">
    <property type="entry name" value="DUF3857"/>
</dbReference>